<name>A0ABY9TQC8_9GAMM</name>
<dbReference type="Proteomes" id="UP001248581">
    <property type="component" value="Chromosome"/>
</dbReference>
<keyword evidence="1" id="KW-0812">Transmembrane</keyword>
<protein>
    <recommendedName>
        <fullName evidence="4">Hydrogenase maturation nickel metallochaperone HypA</fullName>
    </recommendedName>
</protein>
<evidence type="ECO:0000256" key="1">
    <source>
        <dbReference type="SAM" id="Phobius"/>
    </source>
</evidence>
<organism evidence="2 3">
    <name type="scientific">Thalassotalea nanhaiensis</name>
    <dbReference type="NCBI Taxonomy" id="3065648"/>
    <lineage>
        <taxon>Bacteria</taxon>
        <taxon>Pseudomonadati</taxon>
        <taxon>Pseudomonadota</taxon>
        <taxon>Gammaproteobacteria</taxon>
        <taxon>Alteromonadales</taxon>
        <taxon>Colwelliaceae</taxon>
        <taxon>Thalassotalea</taxon>
    </lineage>
</organism>
<reference evidence="3" key="1">
    <citation type="submission" date="2023-09" db="EMBL/GenBank/DDBJ databases">
        <authorList>
            <person name="Li S."/>
            <person name="Li X."/>
            <person name="Zhang C."/>
            <person name="Zhao Z."/>
        </authorList>
    </citation>
    <scope>NUCLEOTIDE SEQUENCE [LARGE SCALE GENOMIC DNA]</scope>
    <source>
        <strain evidence="3">SQ345</strain>
    </source>
</reference>
<keyword evidence="1" id="KW-0472">Membrane</keyword>
<accession>A0ABY9TQC8</accession>
<evidence type="ECO:0008006" key="4">
    <source>
        <dbReference type="Google" id="ProtNLM"/>
    </source>
</evidence>
<sequence>MRFLIVFIGSLYILSKLIMLDSWDWSVIGMSIVGAIAALFLLIHFLEKYENKHFEPEEYEEWEGQMSCNKCGYVWQSRRNTPPSRCAGCSTNNISANMIKKTRMVPKEKNQTDS</sequence>
<feature type="transmembrane region" description="Helical" evidence="1">
    <location>
        <begin position="25"/>
        <end position="46"/>
    </location>
</feature>
<keyword evidence="1" id="KW-1133">Transmembrane helix</keyword>
<dbReference type="RefSeq" id="WP_348389092.1">
    <property type="nucleotide sequence ID" value="NZ_CP134146.1"/>
</dbReference>
<gene>
    <name evidence="2" type="ORF">RI845_07385</name>
</gene>
<dbReference type="EMBL" id="CP134146">
    <property type="protein sequence ID" value="WNC69950.1"/>
    <property type="molecule type" value="Genomic_DNA"/>
</dbReference>
<evidence type="ECO:0000313" key="2">
    <source>
        <dbReference type="EMBL" id="WNC69950.1"/>
    </source>
</evidence>
<keyword evidence="3" id="KW-1185">Reference proteome</keyword>
<proteinExistence type="predicted"/>
<evidence type="ECO:0000313" key="3">
    <source>
        <dbReference type="Proteomes" id="UP001248581"/>
    </source>
</evidence>